<evidence type="ECO:0000256" key="1">
    <source>
        <dbReference type="ARBA" id="ARBA00022443"/>
    </source>
</evidence>
<dbReference type="FunFam" id="2.30.30.40:FF:000219">
    <property type="entry name" value="NADPH oxidase organizer 1"/>
    <property type="match status" value="1"/>
</dbReference>
<dbReference type="GO" id="GO:0005737">
    <property type="term" value="C:cytoplasm"/>
    <property type="evidence" value="ECO:0007669"/>
    <property type="project" value="TreeGrafter"/>
</dbReference>
<dbReference type="PANTHER" id="PTHR15706:SF10">
    <property type="entry name" value="NADPH OXIDASE ORGANIZER 1"/>
    <property type="match status" value="1"/>
</dbReference>
<keyword evidence="1 2" id="KW-0728">SH3 domain</keyword>
<feature type="compositionally biased region" description="Polar residues" evidence="3">
    <location>
        <begin position="420"/>
        <end position="435"/>
    </location>
</feature>
<evidence type="ECO:0000256" key="2">
    <source>
        <dbReference type="PROSITE-ProRule" id="PRU00192"/>
    </source>
</evidence>
<dbReference type="PROSITE" id="PS50195">
    <property type="entry name" value="PX"/>
    <property type="match status" value="1"/>
</dbReference>
<keyword evidence="7" id="KW-1185">Reference proteome</keyword>
<organism evidence="6 7">
    <name type="scientific">Triplophysa rosa</name>
    <name type="common">Cave loach</name>
    <dbReference type="NCBI Taxonomy" id="992332"/>
    <lineage>
        <taxon>Eukaryota</taxon>
        <taxon>Metazoa</taxon>
        <taxon>Chordata</taxon>
        <taxon>Craniata</taxon>
        <taxon>Vertebrata</taxon>
        <taxon>Euteleostomi</taxon>
        <taxon>Actinopterygii</taxon>
        <taxon>Neopterygii</taxon>
        <taxon>Teleostei</taxon>
        <taxon>Ostariophysi</taxon>
        <taxon>Cypriniformes</taxon>
        <taxon>Nemacheilidae</taxon>
        <taxon>Triplophysa</taxon>
    </lineage>
</organism>
<name>A0A9W7TWI2_TRIRA</name>
<dbReference type="GO" id="GO:0042554">
    <property type="term" value="P:superoxide anion generation"/>
    <property type="evidence" value="ECO:0007669"/>
    <property type="project" value="TreeGrafter"/>
</dbReference>
<protein>
    <submittedName>
        <fullName evidence="6">NADPH oxidase organizer 1a</fullName>
    </submittedName>
</protein>
<evidence type="ECO:0000313" key="7">
    <source>
        <dbReference type="Proteomes" id="UP001059041"/>
    </source>
</evidence>
<dbReference type="GO" id="GO:0035091">
    <property type="term" value="F:phosphatidylinositol binding"/>
    <property type="evidence" value="ECO:0007669"/>
    <property type="project" value="InterPro"/>
</dbReference>
<reference evidence="6" key="1">
    <citation type="submission" date="2021-02" db="EMBL/GenBank/DDBJ databases">
        <title>Comparative genomics reveals that relaxation of natural selection precedes convergent phenotypic evolution of cavefish.</title>
        <authorList>
            <person name="Peng Z."/>
        </authorList>
    </citation>
    <scope>NUCLEOTIDE SEQUENCE</scope>
    <source>
        <tissue evidence="6">Muscle</tissue>
    </source>
</reference>
<proteinExistence type="predicted"/>
<dbReference type="AlphaFoldDB" id="A0A9W7TWI2"/>
<feature type="domain" description="PX" evidence="5">
    <location>
        <begin position="1"/>
        <end position="127"/>
    </location>
</feature>
<dbReference type="InterPro" id="IPR001452">
    <property type="entry name" value="SH3_domain"/>
</dbReference>
<dbReference type="EMBL" id="JAFHDT010000011">
    <property type="protein sequence ID" value="KAI7804111.1"/>
    <property type="molecule type" value="Genomic_DNA"/>
</dbReference>
<evidence type="ECO:0000256" key="3">
    <source>
        <dbReference type="SAM" id="MobiDB-lite"/>
    </source>
</evidence>
<dbReference type="FunFam" id="2.30.30.40:FF:000233">
    <property type="entry name" value="NADPH oxidase organizer 1"/>
    <property type="match status" value="1"/>
</dbReference>
<evidence type="ECO:0000313" key="6">
    <source>
        <dbReference type="EMBL" id="KAI7804111.1"/>
    </source>
</evidence>
<evidence type="ECO:0000259" key="4">
    <source>
        <dbReference type="PROSITE" id="PS50002"/>
    </source>
</evidence>
<gene>
    <name evidence="6" type="ORF">IRJ41_024644</name>
</gene>
<dbReference type="InterPro" id="IPR001683">
    <property type="entry name" value="PX_dom"/>
</dbReference>
<feature type="compositionally biased region" description="Polar residues" evidence="3">
    <location>
        <begin position="470"/>
        <end position="481"/>
    </location>
</feature>
<feature type="domain" description="SH3" evidence="4">
    <location>
        <begin position="161"/>
        <end position="223"/>
    </location>
</feature>
<dbReference type="CDD" id="cd12024">
    <property type="entry name" value="SH3_NoxO1_2"/>
    <property type="match status" value="1"/>
</dbReference>
<feature type="region of interest" description="Disordered" evidence="3">
    <location>
        <begin position="380"/>
        <end position="481"/>
    </location>
</feature>
<dbReference type="Gene3D" id="3.30.1520.10">
    <property type="entry name" value="Phox-like domain"/>
    <property type="match status" value="1"/>
</dbReference>
<dbReference type="Pfam" id="PF00787">
    <property type="entry name" value="PX"/>
    <property type="match status" value="1"/>
</dbReference>
<comment type="caution">
    <text evidence="6">The sequence shown here is derived from an EMBL/GenBank/DDBJ whole genome shotgun (WGS) entry which is preliminary data.</text>
</comment>
<dbReference type="Gene3D" id="2.30.30.40">
    <property type="entry name" value="SH3 Domains"/>
    <property type="match status" value="2"/>
</dbReference>
<dbReference type="InterPro" id="IPR035758">
    <property type="entry name" value="NoxO1_SH3_2"/>
</dbReference>
<dbReference type="PANTHER" id="PTHR15706">
    <property type="entry name" value="SH3 MULTIPLE DOMAIN"/>
    <property type="match status" value="1"/>
</dbReference>
<feature type="domain" description="SH3" evidence="4">
    <location>
        <begin position="233"/>
        <end position="292"/>
    </location>
</feature>
<evidence type="ECO:0000259" key="5">
    <source>
        <dbReference type="PROSITE" id="PS50195"/>
    </source>
</evidence>
<dbReference type="PROSITE" id="PS50002">
    <property type="entry name" value="SH3"/>
    <property type="match status" value="2"/>
</dbReference>
<dbReference type="SMART" id="SM00312">
    <property type="entry name" value="PX"/>
    <property type="match status" value="1"/>
</dbReference>
<accession>A0A9W7TWI2</accession>
<sequence>MDEQRHPVNIHLTGVMQKQTSKLYMTTVLWSDHSEITVYRSLKDYKTLHRQLKKKFPPSNHIQGSERIVPKFKAARVIKNLQKWNPSKSVLRLKALDEYCTELLKRDPRISQSTELMQFLQPNPQDLSSDLAKNSIVIMPSETSLGISEGKPSASGVTQPFVTETYHCLASYETKDTKNRPFKVEPYETVDVLIKDKGGWWLVENESKHLAWFPAPYLVKAETDDDATDVMEDGSVLYVASRSYKAMNSDEISVEIGSVVEVLQKSDNGWWIIRYNRKAGYVPSMYLQQYNNPLIRIMPIQKEISTSTLDLSKLQGTEGSSLWVSNRELSRSQGNLALPSGSSLSPRDMQMSRSLSILPDNSTTHQTPPSIHVEFVKNHQRGSLSEDSEENSFSDDSSSLGSESPSLSGAGEPFGRGCTPTPNSSGSLSPDSATQGKMIDNRSDPSITKMPGTPKVPPRPKAQEILKRCTTVTRKNLQRTS</sequence>
<dbReference type="FunFam" id="3.30.1520.10:FF:000040">
    <property type="entry name" value="NADPH oxidase organizer 1"/>
    <property type="match status" value="1"/>
</dbReference>
<dbReference type="OrthoDB" id="10255964at2759"/>
<dbReference type="Proteomes" id="UP001059041">
    <property type="component" value="Linkage Group LG11"/>
</dbReference>
<dbReference type="InterPro" id="IPR051228">
    <property type="entry name" value="NADPH_Oxidase/PX-Domain"/>
</dbReference>
<dbReference type="SUPFAM" id="SSF64268">
    <property type="entry name" value="PX domain"/>
    <property type="match status" value="1"/>
</dbReference>
<feature type="compositionally biased region" description="Low complexity" evidence="3">
    <location>
        <begin position="394"/>
        <end position="411"/>
    </location>
</feature>
<dbReference type="SUPFAM" id="SSF50044">
    <property type="entry name" value="SH3-domain"/>
    <property type="match status" value="2"/>
</dbReference>
<dbReference type="SMART" id="SM00326">
    <property type="entry name" value="SH3"/>
    <property type="match status" value="2"/>
</dbReference>
<dbReference type="InterPro" id="IPR036028">
    <property type="entry name" value="SH3-like_dom_sf"/>
</dbReference>
<dbReference type="InterPro" id="IPR036871">
    <property type="entry name" value="PX_dom_sf"/>
</dbReference>
<dbReference type="Pfam" id="PF00018">
    <property type="entry name" value="SH3_1"/>
    <property type="match status" value="1"/>
</dbReference>
<dbReference type="GO" id="GO:0016176">
    <property type="term" value="F:superoxide-generating NADPH oxidase activator activity"/>
    <property type="evidence" value="ECO:0007669"/>
    <property type="project" value="TreeGrafter"/>
</dbReference>